<keyword evidence="2" id="KW-0812">Transmembrane</keyword>
<gene>
    <name evidence="3" type="ORF">ABMA28_009195</name>
</gene>
<dbReference type="EMBL" id="JBEDNZ010000023">
    <property type="protein sequence ID" value="KAL0811762.1"/>
    <property type="molecule type" value="Genomic_DNA"/>
</dbReference>
<accession>A0ABD0SCJ4</accession>
<keyword evidence="2" id="KW-0472">Membrane</keyword>
<feature type="transmembrane region" description="Helical" evidence="2">
    <location>
        <begin position="514"/>
        <end position="536"/>
    </location>
</feature>
<evidence type="ECO:0000256" key="1">
    <source>
        <dbReference type="SAM" id="MobiDB-lite"/>
    </source>
</evidence>
<protein>
    <recommendedName>
        <fullName evidence="5">Envelope fusion protein</fullName>
    </recommendedName>
</protein>
<feature type="compositionally biased region" description="Polar residues" evidence="1">
    <location>
        <begin position="572"/>
        <end position="586"/>
    </location>
</feature>
<organism evidence="3 4">
    <name type="scientific">Loxostege sticticalis</name>
    <name type="common">Beet webworm moth</name>
    <dbReference type="NCBI Taxonomy" id="481309"/>
    <lineage>
        <taxon>Eukaryota</taxon>
        <taxon>Metazoa</taxon>
        <taxon>Ecdysozoa</taxon>
        <taxon>Arthropoda</taxon>
        <taxon>Hexapoda</taxon>
        <taxon>Insecta</taxon>
        <taxon>Pterygota</taxon>
        <taxon>Neoptera</taxon>
        <taxon>Endopterygota</taxon>
        <taxon>Lepidoptera</taxon>
        <taxon>Glossata</taxon>
        <taxon>Ditrysia</taxon>
        <taxon>Pyraloidea</taxon>
        <taxon>Crambidae</taxon>
        <taxon>Pyraustinae</taxon>
        <taxon>Loxostege</taxon>
    </lineage>
</organism>
<dbReference type="AlphaFoldDB" id="A0ABD0SCJ4"/>
<proteinExistence type="predicted"/>
<reference evidence="3 4" key="1">
    <citation type="submission" date="2024-06" db="EMBL/GenBank/DDBJ databases">
        <title>A chromosome-level genome assembly of beet webworm, Loxostege sticticalis.</title>
        <authorList>
            <person name="Zhang Y."/>
        </authorList>
    </citation>
    <scope>NUCLEOTIDE SEQUENCE [LARGE SCALE GENOMIC DNA]</scope>
    <source>
        <strain evidence="3">AQ028</strain>
        <tissue evidence="3">Male pupae</tissue>
    </source>
</reference>
<sequence>MGELKISGGYLNVLAPVDISYISPHILSLKSMLDKISYFCKQSKIHSELECNNIMEPIIVRYHDMIEEYDSLSHLVTHRSKRSAWFGGIGSALKQLFGTLTEDDAIRYDNALSTVQENEKKMASLIKQNILITTSTLIAQNSTLEKIKINEASLKTAVNKLSADLNNLTIASQEAIITSELNTAFNILDSALLTLSFRLEDIVNSILFCNQNVLHPSVITPSKLYQELAKNYRHFPNDLKLPLSLDLELINAIIHTSKLTCYYYRNKIMFMLQIPLVTPETYSLFNNIPLPTPHDVNRTNSYVTIIPSSKYVAMTKDKTRFCTLDNLDSCTVLVSQIYVCEVMNTYTPSAHPTCESEIITKVLSNLPEQCETKLLFGNIDIWKPLSNNRWIYVQSNPSKLFIDCFESELIVVNLLGTGVLNMPSNCTAYCKNTKLIPKSNILNITFHLEKSNFNIAKSTCCDLKSINNLKVKTDTINLENIDLENLKSYQHLSTSIIKQTDEIINQPHFTKYSAHYSILTLVLFSFTICFIAYKIFRCVRPSSSVMNIRKKLKLGKPKTDNITLKEIPVTKPSNLPVQEPQPSQLSPPRLREIV</sequence>
<evidence type="ECO:0000256" key="2">
    <source>
        <dbReference type="SAM" id="Phobius"/>
    </source>
</evidence>
<dbReference type="Pfam" id="PF12259">
    <property type="entry name" value="Baculo_F"/>
    <property type="match status" value="1"/>
</dbReference>
<evidence type="ECO:0000313" key="3">
    <source>
        <dbReference type="EMBL" id="KAL0811762.1"/>
    </source>
</evidence>
<comment type="caution">
    <text evidence="3">The sequence shown here is derived from an EMBL/GenBank/DDBJ whole genome shotgun (WGS) entry which is preliminary data.</text>
</comment>
<name>A0ABD0SCJ4_LOXSC</name>
<dbReference type="InterPro" id="IPR022048">
    <property type="entry name" value="Envelope_fusion-like"/>
</dbReference>
<evidence type="ECO:0008006" key="5">
    <source>
        <dbReference type="Google" id="ProtNLM"/>
    </source>
</evidence>
<evidence type="ECO:0000313" key="4">
    <source>
        <dbReference type="Proteomes" id="UP001549921"/>
    </source>
</evidence>
<feature type="region of interest" description="Disordered" evidence="1">
    <location>
        <begin position="572"/>
        <end position="594"/>
    </location>
</feature>
<keyword evidence="2" id="KW-1133">Transmembrane helix</keyword>
<dbReference type="Proteomes" id="UP001549921">
    <property type="component" value="Unassembled WGS sequence"/>
</dbReference>